<proteinExistence type="predicted"/>
<dbReference type="NCBIfam" id="TIGR03558">
    <property type="entry name" value="oxido_grp_1"/>
    <property type="match status" value="1"/>
</dbReference>
<dbReference type="InterPro" id="IPR019949">
    <property type="entry name" value="CmoO-like"/>
</dbReference>
<comment type="similarity">
    <text evidence="1">To bacterial alkanal monooxygenase alpha and beta chains.</text>
</comment>
<dbReference type="GO" id="GO:0005829">
    <property type="term" value="C:cytosol"/>
    <property type="evidence" value="ECO:0007669"/>
    <property type="project" value="TreeGrafter"/>
</dbReference>
<dbReference type="FunFam" id="3.20.20.30:FF:000002">
    <property type="entry name" value="LLM class flavin-dependent oxidoreductase"/>
    <property type="match status" value="1"/>
</dbReference>
<dbReference type="PANTHER" id="PTHR30137">
    <property type="entry name" value="LUCIFERASE-LIKE MONOOXYGENASE"/>
    <property type="match status" value="1"/>
</dbReference>
<name>A0A6J4VWX3_9DEIN</name>
<keyword evidence="3" id="KW-0560">Oxidoreductase</keyword>
<gene>
    <name evidence="3" type="ORF">AVDCRST_MAG86-4058</name>
</gene>
<dbReference type="GO" id="GO:0004497">
    <property type="term" value="F:monooxygenase activity"/>
    <property type="evidence" value="ECO:0007669"/>
    <property type="project" value="UniProtKB-KW"/>
</dbReference>
<dbReference type="AlphaFoldDB" id="A0A6J4VWX3"/>
<keyword evidence="3" id="KW-0503">Monooxygenase</keyword>
<dbReference type="Gene3D" id="3.20.20.30">
    <property type="entry name" value="Luciferase-like domain"/>
    <property type="match status" value="1"/>
</dbReference>
<evidence type="ECO:0000313" key="3">
    <source>
        <dbReference type="EMBL" id="CAA9588273.1"/>
    </source>
</evidence>
<dbReference type="Pfam" id="PF00296">
    <property type="entry name" value="Bac_luciferase"/>
    <property type="match status" value="1"/>
</dbReference>
<feature type="domain" description="Luciferase-like" evidence="2">
    <location>
        <begin position="25"/>
        <end position="310"/>
    </location>
</feature>
<protein>
    <submittedName>
        <fullName evidence="3">Luciferase-like monooxygenase YhbW</fullName>
    </submittedName>
</protein>
<evidence type="ECO:0000256" key="1">
    <source>
        <dbReference type="ARBA" id="ARBA00007789"/>
    </source>
</evidence>
<organism evidence="3">
    <name type="scientific">uncultured Truepera sp</name>
    <dbReference type="NCBI Taxonomy" id="543023"/>
    <lineage>
        <taxon>Bacteria</taxon>
        <taxon>Thermotogati</taxon>
        <taxon>Deinococcota</taxon>
        <taxon>Deinococci</taxon>
        <taxon>Trueperales</taxon>
        <taxon>Trueperaceae</taxon>
        <taxon>Truepera</taxon>
        <taxon>environmental samples</taxon>
    </lineage>
</organism>
<dbReference type="InterPro" id="IPR011251">
    <property type="entry name" value="Luciferase-like_dom"/>
</dbReference>
<accession>A0A6J4VWX3</accession>
<dbReference type="GO" id="GO:0016705">
    <property type="term" value="F:oxidoreductase activity, acting on paired donors, with incorporation or reduction of molecular oxygen"/>
    <property type="evidence" value="ECO:0007669"/>
    <property type="project" value="InterPro"/>
</dbReference>
<dbReference type="InterPro" id="IPR050766">
    <property type="entry name" value="Bact_Lucif_Oxidored"/>
</dbReference>
<sequence length="345" mass="37147">MTRALNVSPVDIPLSVLELSPVVSGMTSGQALHNTLDLAKHAERLGYRRFWLAEHHNMPGIAAAVPEILIGQVAAVTKTLRVGSGGVMLPNHAPLHVAETFKTLEALYPGRIDLGIGRAPGTDGLTALALRRSREALHADDFDAQLSELFAFGSGDFPAHHPFQAVQAVPTDVPLPPVYLLGSSDYSARLAGQLGLGFAFAYHFSPHALLPALRAYREGFVPGDVEKPHAIVTVSVFCAPTDDDAHFLAGPMQLTFLKLRSGEPIQLPSPEEARDYPYTPDERAALEAIRAMQIVGSPDTVRSRLGELIAKTQADELMVTTMMYAHSDRLRSFELVAGALRGVPA</sequence>
<dbReference type="CDD" id="cd00347">
    <property type="entry name" value="Flavin_utilizing_monoxygenases"/>
    <property type="match status" value="1"/>
</dbReference>
<dbReference type="InterPro" id="IPR036661">
    <property type="entry name" value="Luciferase-like_sf"/>
</dbReference>
<dbReference type="EMBL" id="CADCWP010000358">
    <property type="protein sequence ID" value="CAA9588273.1"/>
    <property type="molecule type" value="Genomic_DNA"/>
</dbReference>
<dbReference type="SUPFAM" id="SSF51679">
    <property type="entry name" value="Bacterial luciferase-like"/>
    <property type="match status" value="1"/>
</dbReference>
<evidence type="ECO:0000259" key="2">
    <source>
        <dbReference type="Pfam" id="PF00296"/>
    </source>
</evidence>
<reference evidence="3" key="1">
    <citation type="submission" date="2020-02" db="EMBL/GenBank/DDBJ databases">
        <authorList>
            <person name="Meier V. D."/>
        </authorList>
    </citation>
    <scope>NUCLEOTIDE SEQUENCE</scope>
    <source>
        <strain evidence="3">AVDCRST_MAG86</strain>
    </source>
</reference>
<dbReference type="PANTHER" id="PTHR30137:SF6">
    <property type="entry name" value="LUCIFERASE-LIKE MONOOXYGENASE"/>
    <property type="match status" value="1"/>
</dbReference>